<feature type="domain" description="6-phosphogluconate dehydrogenase NADP-binding" evidence="4">
    <location>
        <begin position="4"/>
        <end position="163"/>
    </location>
</feature>
<dbReference type="GO" id="GO:0016616">
    <property type="term" value="F:oxidoreductase activity, acting on the CH-OH group of donors, NAD or NADP as acceptor"/>
    <property type="evidence" value="ECO:0007669"/>
    <property type="project" value="TreeGrafter"/>
</dbReference>
<evidence type="ECO:0000256" key="3">
    <source>
        <dbReference type="ARBA" id="ARBA00023027"/>
    </source>
</evidence>
<evidence type="ECO:0000313" key="6">
    <source>
        <dbReference type="EMBL" id="GFG58776.1"/>
    </source>
</evidence>
<proteinExistence type="inferred from homology"/>
<organism evidence="6 7">
    <name type="scientific">Mycolicibacterium murale</name>
    <dbReference type="NCBI Taxonomy" id="182220"/>
    <lineage>
        <taxon>Bacteria</taxon>
        <taxon>Bacillati</taxon>
        <taxon>Actinomycetota</taxon>
        <taxon>Actinomycetes</taxon>
        <taxon>Mycobacteriales</taxon>
        <taxon>Mycobacteriaceae</taxon>
        <taxon>Mycolicibacterium</taxon>
    </lineage>
</organism>
<dbReference type="InterPro" id="IPR006115">
    <property type="entry name" value="6PGDH_NADP-bd"/>
</dbReference>
<evidence type="ECO:0000259" key="4">
    <source>
        <dbReference type="Pfam" id="PF03446"/>
    </source>
</evidence>
<dbReference type="InterPro" id="IPR015815">
    <property type="entry name" value="HIBADH-related"/>
</dbReference>
<dbReference type="InterPro" id="IPR013328">
    <property type="entry name" value="6PGD_dom2"/>
</dbReference>
<keyword evidence="2" id="KW-0560">Oxidoreductase</keyword>
<protein>
    <submittedName>
        <fullName evidence="6">3-hydroxyisobutyrate dehydrogenase</fullName>
    </submittedName>
</protein>
<keyword evidence="3" id="KW-0520">NAD</keyword>
<dbReference type="InterPro" id="IPR029154">
    <property type="entry name" value="HIBADH-like_NADP-bd"/>
</dbReference>
<dbReference type="EMBL" id="BLKT01000003">
    <property type="protein sequence ID" value="GFG58776.1"/>
    <property type="molecule type" value="Genomic_DNA"/>
</dbReference>
<dbReference type="InterPro" id="IPR036291">
    <property type="entry name" value="NAD(P)-bd_dom_sf"/>
</dbReference>
<dbReference type="InterPro" id="IPR002204">
    <property type="entry name" value="3-OH-isobutyrate_DH-rel_CS"/>
</dbReference>
<feature type="domain" description="3-hydroxyisobutyrate dehydrogenase-like NAD-binding" evidence="5">
    <location>
        <begin position="166"/>
        <end position="291"/>
    </location>
</feature>
<dbReference type="PANTHER" id="PTHR22981:SF7">
    <property type="entry name" value="3-HYDROXYISOBUTYRATE DEHYDROGENASE, MITOCHONDRIAL"/>
    <property type="match status" value="1"/>
</dbReference>
<dbReference type="GO" id="GO:0016054">
    <property type="term" value="P:organic acid catabolic process"/>
    <property type="evidence" value="ECO:0007669"/>
    <property type="project" value="UniProtKB-ARBA"/>
</dbReference>
<gene>
    <name evidence="6" type="ORF">MMUR_29120</name>
</gene>
<dbReference type="AlphaFoldDB" id="A0A7I9WNE9"/>
<evidence type="ECO:0000259" key="5">
    <source>
        <dbReference type="Pfam" id="PF14833"/>
    </source>
</evidence>
<dbReference type="RefSeq" id="WP_193489513.1">
    <property type="nucleotide sequence ID" value="NZ_BAAAMC010000008.1"/>
</dbReference>
<dbReference type="PROSITE" id="PS00895">
    <property type="entry name" value="3_HYDROXYISOBUT_DH"/>
    <property type="match status" value="1"/>
</dbReference>
<dbReference type="Pfam" id="PF03446">
    <property type="entry name" value="NAD_binding_2"/>
    <property type="match status" value="1"/>
</dbReference>
<dbReference type="PANTHER" id="PTHR22981">
    <property type="entry name" value="3-HYDROXYISOBUTYRATE DEHYDROGENASE-RELATED"/>
    <property type="match status" value="1"/>
</dbReference>
<keyword evidence="7" id="KW-1185">Reference proteome</keyword>
<evidence type="ECO:0000313" key="7">
    <source>
        <dbReference type="Proteomes" id="UP000465241"/>
    </source>
</evidence>
<accession>A0A7I9WNE9</accession>
<dbReference type="SUPFAM" id="SSF48179">
    <property type="entry name" value="6-phosphogluconate dehydrogenase C-terminal domain-like"/>
    <property type="match status" value="1"/>
</dbReference>
<sequence length="299" mass="30884">MSLTIGFVGLGAMGMPMAANLARAGHHVLGFDIDSDRVGEARHHGISPVLTPREAADGADVLITMLPDAETVRRVILVDDGPLAALERGCLMIDCSTTDLATARLLADRGAERGVHVLDAPVAGTVGGAIEAVLTFVVGGSELANRHAEHLFKVMGARVLYCGASGAGQIARACNQLVFAATLAAVSEAFVLAERSGLSPQKLFDVLSEGAGNSYALNNFCPLPGIVGFAPANYGYRARLSAVRLRDELRAATAAADLIGVPLSVGTAAQELVELLADSDPDIDCSAVIKVVDTATSRT</sequence>
<dbReference type="Proteomes" id="UP000465241">
    <property type="component" value="Unassembled WGS sequence"/>
</dbReference>
<dbReference type="GO" id="GO:0051287">
    <property type="term" value="F:NAD binding"/>
    <property type="evidence" value="ECO:0007669"/>
    <property type="project" value="InterPro"/>
</dbReference>
<dbReference type="InterPro" id="IPR008927">
    <property type="entry name" value="6-PGluconate_DH-like_C_sf"/>
</dbReference>
<evidence type="ECO:0000256" key="2">
    <source>
        <dbReference type="ARBA" id="ARBA00023002"/>
    </source>
</evidence>
<evidence type="ECO:0000256" key="1">
    <source>
        <dbReference type="ARBA" id="ARBA00009080"/>
    </source>
</evidence>
<comment type="caution">
    <text evidence="6">The sequence shown here is derived from an EMBL/GenBank/DDBJ whole genome shotgun (WGS) entry which is preliminary data.</text>
</comment>
<dbReference type="Gene3D" id="1.10.1040.10">
    <property type="entry name" value="N-(1-d-carboxylethyl)-l-norvaline Dehydrogenase, domain 2"/>
    <property type="match status" value="1"/>
</dbReference>
<reference evidence="6 7" key="1">
    <citation type="journal article" date="2019" name="Emerg. Microbes Infect.">
        <title>Comprehensive subspecies identification of 175 nontuberculous mycobacteria species based on 7547 genomic profiles.</title>
        <authorList>
            <person name="Matsumoto Y."/>
            <person name="Kinjo T."/>
            <person name="Motooka D."/>
            <person name="Nabeya D."/>
            <person name="Jung N."/>
            <person name="Uechi K."/>
            <person name="Horii T."/>
            <person name="Iida T."/>
            <person name="Fujita J."/>
            <person name="Nakamura S."/>
        </authorList>
    </citation>
    <scope>NUCLEOTIDE SEQUENCE [LARGE SCALE GENOMIC DNA]</scope>
    <source>
        <strain evidence="6 7">JCM 13392</strain>
    </source>
</reference>
<dbReference type="Gene3D" id="3.40.50.720">
    <property type="entry name" value="NAD(P)-binding Rossmann-like Domain"/>
    <property type="match status" value="1"/>
</dbReference>
<dbReference type="GO" id="GO:0050661">
    <property type="term" value="F:NADP binding"/>
    <property type="evidence" value="ECO:0007669"/>
    <property type="project" value="InterPro"/>
</dbReference>
<comment type="similarity">
    <text evidence="1">Belongs to the HIBADH-related family.</text>
</comment>
<dbReference type="PIRSF" id="PIRSF000103">
    <property type="entry name" value="HIBADH"/>
    <property type="match status" value="1"/>
</dbReference>
<dbReference type="SUPFAM" id="SSF51735">
    <property type="entry name" value="NAD(P)-binding Rossmann-fold domains"/>
    <property type="match status" value="1"/>
</dbReference>
<name>A0A7I9WNE9_9MYCO</name>
<dbReference type="Pfam" id="PF14833">
    <property type="entry name" value="NAD_binding_11"/>
    <property type="match status" value="1"/>
</dbReference>